<name>A0ABS8W8Q6_9GAMM</name>
<evidence type="ECO:0000313" key="2">
    <source>
        <dbReference type="EMBL" id="MCE2593765.1"/>
    </source>
</evidence>
<feature type="transmembrane region" description="Helical" evidence="1">
    <location>
        <begin position="81"/>
        <end position="101"/>
    </location>
</feature>
<dbReference type="EMBL" id="JAIMJA010000002">
    <property type="protein sequence ID" value="MCE2593765.1"/>
    <property type="molecule type" value="Genomic_DNA"/>
</dbReference>
<feature type="transmembrane region" description="Helical" evidence="1">
    <location>
        <begin position="121"/>
        <end position="141"/>
    </location>
</feature>
<evidence type="ECO:0000313" key="3">
    <source>
        <dbReference type="Proteomes" id="UP001201273"/>
    </source>
</evidence>
<keyword evidence="1" id="KW-0472">Membrane</keyword>
<sequence length="157" mass="17062">MSTFLAQKRIYQAMRNVLGILFFIVSGFFVYMLGFLSFFKFPGDGVNKFLLIGVICIPLLIFHGIGLALYRGGSLKKATGITFLVAVALNAMVAISMFSFSHSDELAAVVDTSGLDIFSDYTTGFMVMAVSFGLGLIFYFLGRKANKVSSSEESAVV</sequence>
<gene>
    <name evidence="2" type="ORF">K6Y31_02925</name>
</gene>
<accession>A0ABS8W8Q6</accession>
<keyword evidence="1" id="KW-1133">Transmembrane helix</keyword>
<dbReference type="Proteomes" id="UP001201273">
    <property type="component" value="Unassembled WGS sequence"/>
</dbReference>
<protein>
    <submittedName>
        <fullName evidence="2">Uncharacterized protein</fullName>
    </submittedName>
</protein>
<feature type="transmembrane region" description="Helical" evidence="1">
    <location>
        <begin position="49"/>
        <end position="69"/>
    </location>
</feature>
<keyword evidence="1" id="KW-0812">Transmembrane</keyword>
<feature type="transmembrane region" description="Helical" evidence="1">
    <location>
        <begin position="17"/>
        <end position="37"/>
    </location>
</feature>
<reference evidence="2 3" key="1">
    <citation type="journal article" date="2022" name="Environ. Microbiol. Rep.">
        <title>Eco-phylogenetic analyses reveal divergent evolution of vitamin B12 metabolism in the marine bacterial family 'Psychromonadaceae'.</title>
        <authorList>
            <person name="Jin X."/>
            <person name="Yang Y."/>
            <person name="Cao H."/>
            <person name="Gao B."/>
            <person name="Zhao Z."/>
        </authorList>
    </citation>
    <scope>NUCLEOTIDE SEQUENCE [LARGE SCALE GENOMIC DNA]</scope>
    <source>
        <strain evidence="2 3">MKS20</strain>
    </source>
</reference>
<keyword evidence="3" id="KW-1185">Reference proteome</keyword>
<organism evidence="2 3">
    <name type="scientific">Motilimonas cestriensis</name>
    <dbReference type="NCBI Taxonomy" id="2742685"/>
    <lineage>
        <taxon>Bacteria</taxon>
        <taxon>Pseudomonadati</taxon>
        <taxon>Pseudomonadota</taxon>
        <taxon>Gammaproteobacteria</taxon>
        <taxon>Alteromonadales</taxon>
        <taxon>Alteromonadales genera incertae sedis</taxon>
        <taxon>Motilimonas</taxon>
    </lineage>
</organism>
<comment type="caution">
    <text evidence="2">The sequence shown here is derived from an EMBL/GenBank/DDBJ whole genome shotgun (WGS) entry which is preliminary data.</text>
</comment>
<evidence type="ECO:0000256" key="1">
    <source>
        <dbReference type="SAM" id="Phobius"/>
    </source>
</evidence>
<proteinExistence type="predicted"/>
<dbReference type="RefSeq" id="WP_233051347.1">
    <property type="nucleotide sequence ID" value="NZ_JAIMJA010000002.1"/>
</dbReference>